<protein>
    <submittedName>
        <fullName evidence="1">Uncharacterized protein</fullName>
    </submittedName>
</protein>
<evidence type="ECO:0000313" key="2">
    <source>
        <dbReference type="Proteomes" id="UP000231279"/>
    </source>
</evidence>
<dbReference type="EMBL" id="NKXS01001270">
    <property type="protein sequence ID" value="PIN19473.1"/>
    <property type="molecule type" value="Genomic_DNA"/>
</dbReference>
<sequence>MIKVSRVDAKSCLEGLPWVQVICNKGEVDQPCWLACQQRHGLTVKAYCDNPDPDFPRYFCYCTWPC</sequence>
<comment type="caution">
    <text evidence="1">The sequence shown here is derived from an EMBL/GenBank/DDBJ whole genome shotgun (WGS) entry which is preliminary data.</text>
</comment>
<dbReference type="AlphaFoldDB" id="A0A2G9HPV2"/>
<name>A0A2G9HPV2_9LAMI</name>
<dbReference type="Proteomes" id="UP000231279">
    <property type="component" value="Unassembled WGS sequence"/>
</dbReference>
<accession>A0A2G9HPV2</accession>
<proteinExistence type="predicted"/>
<dbReference type="OrthoDB" id="921495at2759"/>
<gene>
    <name evidence="1" type="ORF">CDL12_07844</name>
</gene>
<organism evidence="1 2">
    <name type="scientific">Handroanthus impetiginosus</name>
    <dbReference type="NCBI Taxonomy" id="429701"/>
    <lineage>
        <taxon>Eukaryota</taxon>
        <taxon>Viridiplantae</taxon>
        <taxon>Streptophyta</taxon>
        <taxon>Embryophyta</taxon>
        <taxon>Tracheophyta</taxon>
        <taxon>Spermatophyta</taxon>
        <taxon>Magnoliopsida</taxon>
        <taxon>eudicotyledons</taxon>
        <taxon>Gunneridae</taxon>
        <taxon>Pentapetalae</taxon>
        <taxon>asterids</taxon>
        <taxon>lamiids</taxon>
        <taxon>Lamiales</taxon>
        <taxon>Bignoniaceae</taxon>
        <taxon>Crescentiina</taxon>
        <taxon>Tabebuia alliance</taxon>
        <taxon>Handroanthus</taxon>
    </lineage>
</organism>
<keyword evidence="2" id="KW-1185">Reference proteome</keyword>
<evidence type="ECO:0000313" key="1">
    <source>
        <dbReference type="EMBL" id="PIN19473.1"/>
    </source>
</evidence>
<reference evidence="2" key="1">
    <citation type="journal article" date="2018" name="Gigascience">
        <title>Genome assembly of the Pink Ipe (Handroanthus impetiginosus, Bignoniaceae), a highly valued, ecologically keystone Neotropical timber forest tree.</title>
        <authorList>
            <person name="Silva-Junior O.B."/>
            <person name="Grattapaglia D."/>
            <person name="Novaes E."/>
            <person name="Collevatti R.G."/>
        </authorList>
    </citation>
    <scope>NUCLEOTIDE SEQUENCE [LARGE SCALE GENOMIC DNA]</scope>
    <source>
        <strain evidence="2">cv. UFG-1</strain>
    </source>
</reference>